<dbReference type="KEGG" id="vg:13564485"/>
<comment type="subunit">
    <text evidence="14 15">Homomultimer. Interacts with the movement protein. Binds to single-stranded and double-stranded viral DNA.</text>
</comment>
<dbReference type="Gene3D" id="2.60.120.20">
    <property type="match status" value="1"/>
</dbReference>
<dbReference type="GeneID" id="13564485"/>
<dbReference type="GO" id="GO:0042025">
    <property type="term" value="C:host cell nucleus"/>
    <property type="evidence" value="ECO:0007669"/>
    <property type="project" value="UniProtKB-SubCell"/>
</dbReference>
<accession>J7FHN2</accession>
<feature type="compositionally biased region" description="Low complexity" evidence="16">
    <location>
        <begin position="18"/>
        <end position="35"/>
    </location>
</feature>
<keyword evidence="6 15" id="KW-1163">Viral penetration into host nucleus</keyword>
<evidence type="ECO:0000313" key="18">
    <source>
        <dbReference type="Proteomes" id="UP000201985"/>
    </source>
</evidence>
<evidence type="ECO:0000256" key="6">
    <source>
        <dbReference type="ARBA" id="ARBA00022524"/>
    </source>
</evidence>
<dbReference type="GO" id="GO:0005198">
    <property type="term" value="F:structural molecule activity"/>
    <property type="evidence" value="ECO:0007669"/>
    <property type="project" value="InterPro"/>
</dbReference>
<evidence type="ECO:0000256" key="13">
    <source>
        <dbReference type="ARBA" id="ARBA00031336"/>
    </source>
</evidence>
<dbReference type="GO" id="GO:0043657">
    <property type="term" value="C:host cell"/>
    <property type="evidence" value="ECO:0007669"/>
    <property type="project" value="GOC"/>
</dbReference>
<keyword evidence="11 15" id="KW-1160">Virus entry into host cell</keyword>
<keyword evidence="5 15" id="KW-1140">T=1 icosahedral capsid protein</keyword>
<evidence type="ECO:0000256" key="15">
    <source>
        <dbReference type="RuleBase" id="RU363025"/>
    </source>
</evidence>
<sequence length="246" mass="27716">MPPPAKKKKGSDSGAGGSRSVYQRRYYGPRSSSGRAVRRPPLQFIQYTWTSNGSPITVGPNGYVALLTSFPRGSDEDKRHTGETVTYKVGLDLFCVRDTNRYKEIGSAIHCCWLVYDAQPTGTIPGLGTIFDLVDNFTEYPTTWKVNRDMGHRFVIKRRWTFTLQSDGHLGSNDYSRAPAAPCKYMIAFNKFVKRLGVRTEWRNTTTGDIGDVSRGALYIVMARGNAWSYEVRGRIRVYFKSVGNQ</sequence>
<dbReference type="PRINTS" id="PR00226">
    <property type="entry name" value="GEMCOATMSV"/>
</dbReference>
<keyword evidence="8 15" id="KW-1048">Host nucleus</keyword>
<evidence type="ECO:0000256" key="16">
    <source>
        <dbReference type="SAM" id="MobiDB-lite"/>
    </source>
</evidence>
<comment type="function">
    <text evidence="15">Encapsidates the viral genome into characteristic twinned ('geminate') particles. Plays a role in protection of the genome from degradation, virus acquisition and transmission by insect vectors, infectivity, and systemic movement. The CP of monopartite geminiviruses is absolutely essential for virus movement.</text>
</comment>
<protein>
    <recommendedName>
        <fullName evidence="4 15">Capsid protein</fullName>
    </recommendedName>
    <alternativeName>
        <fullName evidence="13 15">Coat protein</fullName>
    </alternativeName>
</protein>
<evidence type="ECO:0000256" key="5">
    <source>
        <dbReference type="ARBA" id="ARBA00022431"/>
    </source>
</evidence>
<feature type="region of interest" description="Disordered" evidence="16">
    <location>
        <begin position="1"/>
        <end position="35"/>
    </location>
</feature>
<keyword evidence="7 15" id="KW-0167">Capsid protein</keyword>
<keyword evidence="9 15" id="KW-0946">Virion</keyword>
<name>J7FHN2_9GEMI</name>
<evidence type="ECO:0000256" key="9">
    <source>
        <dbReference type="ARBA" id="ARBA00022844"/>
    </source>
</evidence>
<evidence type="ECO:0000256" key="8">
    <source>
        <dbReference type="ARBA" id="ARBA00022562"/>
    </source>
</evidence>
<dbReference type="GO" id="GO:0075732">
    <property type="term" value="P:viral penetration into host nucleus"/>
    <property type="evidence" value="ECO:0007669"/>
    <property type="project" value="UniProtKB-KW"/>
</dbReference>
<proteinExistence type="inferred from homology"/>
<evidence type="ECO:0000256" key="4">
    <source>
        <dbReference type="ARBA" id="ARBA00018091"/>
    </source>
</evidence>
<comment type="function">
    <text evidence="12">Encapsidates the viral genome into characteristic twinned ('geminate') particles. Binds the genomic viral ssDNA and shuttles it into and out of the cell nucleus. Plays a role in protection of the genome from degradation, virus acquisition and transmission by insect vectors, infectivity, and systemic movement. The CP of monopartite geminiviruses is absolutely essential for virus movement.</text>
</comment>
<evidence type="ECO:0000256" key="10">
    <source>
        <dbReference type="ARBA" id="ARBA00023125"/>
    </source>
</evidence>
<evidence type="ECO:0000313" key="17">
    <source>
        <dbReference type="EMBL" id="AFN80718.1"/>
    </source>
</evidence>
<reference evidence="17 18" key="1">
    <citation type="journal article" date="2012" name="Virus Res.">
        <title>Australian monocot-infecting mastrevirus diversity rivals that in Africa.</title>
        <authorList>
            <person name="Kraberger S."/>
            <person name="Thomas J.E."/>
            <person name="Geering A.D."/>
            <person name="Dayaram A."/>
            <person name="Stainton D."/>
            <person name="Hadfield J."/>
            <person name="Walters M."/>
            <person name="Parmenter K.S."/>
            <person name="van Brunschot S."/>
            <person name="Collings D.A."/>
            <person name="Martin D.P."/>
            <person name="Varsani A."/>
        </authorList>
    </citation>
    <scope>NUCLEOTIDE SEQUENCE [LARGE SCALE GENOMIC DNA]</scope>
    <source>
        <strain evidence="17">AU-3020_2-2011</strain>
    </source>
</reference>
<evidence type="ECO:0000256" key="12">
    <source>
        <dbReference type="ARBA" id="ARBA00025657"/>
    </source>
</evidence>
<comment type="subcellular location">
    <subcellularLocation>
        <location evidence="1 15">Host nucleus</location>
    </subcellularLocation>
    <subcellularLocation>
        <location evidence="2 15">Virion</location>
    </subcellularLocation>
</comment>
<comment type="similarity">
    <text evidence="3 15">Belongs to the geminiviridae capsid protein family.</text>
</comment>
<dbReference type="RefSeq" id="YP_006666530.1">
    <property type="nucleotide sequence ID" value="NC_018578.1"/>
</dbReference>
<dbReference type="Pfam" id="PF00844">
    <property type="entry name" value="Gemini_coat"/>
    <property type="match status" value="1"/>
</dbReference>
<dbReference type="OrthoDB" id="17486at10239"/>
<dbReference type="Proteomes" id="UP000201985">
    <property type="component" value="Segment"/>
</dbReference>
<dbReference type="GO" id="GO:0046718">
    <property type="term" value="P:symbiont entry into host cell"/>
    <property type="evidence" value="ECO:0007669"/>
    <property type="project" value="UniProtKB-KW"/>
</dbReference>
<comment type="function">
    <text evidence="15">Binds the genomic viral ssDNA and shuttles it into and out of the cell nucleus.</text>
</comment>
<dbReference type="InterPro" id="IPR000143">
    <property type="entry name" value="Gemcoat_MSV"/>
</dbReference>
<evidence type="ECO:0000256" key="11">
    <source>
        <dbReference type="ARBA" id="ARBA00023296"/>
    </source>
</evidence>
<dbReference type="GO" id="GO:0003677">
    <property type="term" value="F:DNA binding"/>
    <property type="evidence" value="ECO:0007669"/>
    <property type="project" value="UniProtKB-KW"/>
</dbReference>
<dbReference type="EMBL" id="JQ948052">
    <property type="protein sequence ID" value="AFN80718.1"/>
    <property type="molecule type" value="Genomic_DNA"/>
</dbReference>
<keyword evidence="10 15" id="KW-0238">DNA-binding</keyword>
<evidence type="ECO:0000256" key="7">
    <source>
        <dbReference type="ARBA" id="ARBA00022561"/>
    </source>
</evidence>
<dbReference type="InterPro" id="IPR029053">
    <property type="entry name" value="Viral_coat"/>
</dbReference>
<dbReference type="GO" id="GO:0039615">
    <property type="term" value="C:T=1 icosahedral viral capsid"/>
    <property type="evidence" value="ECO:0007669"/>
    <property type="project" value="UniProtKB-KW"/>
</dbReference>
<evidence type="ECO:0000256" key="3">
    <source>
        <dbReference type="ARBA" id="ARBA00005468"/>
    </source>
</evidence>
<evidence type="ECO:0000256" key="1">
    <source>
        <dbReference type="ARBA" id="ARBA00004147"/>
    </source>
</evidence>
<dbReference type="PRINTS" id="PR00223">
    <property type="entry name" value="GEMCOATARBR1"/>
</dbReference>
<keyword evidence="18" id="KW-1185">Reference proteome</keyword>
<evidence type="ECO:0000256" key="2">
    <source>
        <dbReference type="ARBA" id="ARBA00004328"/>
    </source>
</evidence>
<organism evidence="17 18">
    <name type="scientific">Sporobolus striate mosaic virus 2</name>
    <dbReference type="NCBI Taxonomy" id="1302850"/>
    <lineage>
        <taxon>Viruses</taxon>
        <taxon>Monodnaviria</taxon>
        <taxon>Shotokuvirae</taxon>
        <taxon>Cressdnaviricota</taxon>
        <taxon>Repensiviricetes</taxon>
        <taxon>Geplafuvirales</taxon>
        <taxon>Geminiviridae</taxon>
        <taxon>Mastrevirus</taxon>
        <taxon>Mastrevirus sporobosecundi</taxon>
    </lineage>
</organism>
<dbReference type="InterPro" id="IPR000263">
    <property type="entry name" value="GV_A/BR1_coat"/>
</dbReference>
<evidence type="ECO:0000256" key="14">
    <source>
        <dbReference type="ARBA" id="ARBA00046791"/>
    </source>
</evidence>